<comment type="caution">
    <text evidence="2">The sequence shown here is derived from an EMBL/GenBank/DDBJ whole genome shotgun (WGS) entry which is preliminary data.</text>
</comment>
<name>A0A1Y2FV19_PROLT</name>
<protein>
    <submittedName>
        <fullName evidence="2">Uncharacterized protein</fullName>
    </submittedName>
</protein>
<keyword evidence="3" id="KW-1185">Reference proteome</keyword>
<feature type="compositionally biased region" description="Basic and acidic residues" evidence="1">
    <location>
        <begin position="13"/>
        <end position="28"/>
    </location>
</feature>
<dbReference type="GeneID" id="63785215"/>
<feature type="compositionally biased region" description="Basic residues" evidence="1">
    <location>
        <begin position="388"/>
        <end position="397"/>
    </location>
</feature>
<sequence length="414" mass="45967">MNALSEIAVNHGLAREDSPSSRRQKLFDTEGGTAKGPGGAPQNMDSRLQSKAIPTYPFYQLASPSAFSISSIASVQPVQEDVLPFTSTDTTTTTSTSASTHFPVTPYNSNLLGDSMLSFYSLASGNDATPFQSAITLVEDSPRRRSWAESFLSLFHMNEKLPVEPEAIANPYNGFWRSTSTIAIDNTLEEAGDEDDDDDDLSVYDDDFLLYSDVDDFTTMTSISALPAPSLRTRPWVDSYLSLLQPCEPRVIPNHSENTTTQQPSGPEFRYPVPVWLGQYIAVARIAQPDVAIDELIELYEASKFMLDENGDPLKMLPAEALLEPTSKRRGWRRALKKAAEKVCARLTQKKRTLKTSAADRVSFENGPLELEQEQEQEHDEKVEHNPAKLRKQRNLAHKIGSLFKSKAKRSSNA</sequence>
<dbReference type="Proteomes" id="UP000193685">
    <property type="component" value="Unassembled WGS sequence"/>
</dbReference>
<dbReference type="AlphaFoldDB" id="A0A1Y2FV19"/>
<evidence type="ECO:0000256" key="1">
    <source>
        <dbReference type="SAM" id="MobiDB-lite"/>
    </source>
</evidence>
<evidence type="ECO:0000313" key="2">
    <source>
        <dbReference type="EMBL" id="ORY87144.1"/>
    </source>
</evidence>
<feature type="region of interest" description="Disordered" evidence="1">
    <location>
        <begin position="355"/>
        <end position="414"/>
    </location>
</feature>
<organism evidence="2 3">
    <name type="scientific">Protomyces lactucae-debilis</name>
    <dbReference type="NCBI Taxonomy" id="2754530"/>
    <lineage>
        <taxon>Eukaryota</taxon>
        <taxon>Fungi</taxon>
        <taxon>Dikarya</taxon>
        <taxon>Ascomycota</taxon>
        <taxon>Taphrinomycotina</taxon>
        <taxon>Taphrinomycetes</taxon>
        <taxon>Taphrinales</taxon>
        <taxon>Protomycetaceae</taxon>
        <taxon>Protomyces</taxon>
    </lineage>
</organism>
<dbReference type="EMBL" id="MCFI01000002">
    <property type="protein sequence ID" value="ORY87144.1"/>
    <property type="molecule type" value="Genomic_DNA"/>
</dbReference>
<accession>A0A1Y2FV19</accession>
<evidence type="ECO:0000313" key="3">
    <source>
        <dbReference type="Proteomes" id="UP000193685"/>
    </source>
</evidence>
<dbReference type="RefSeq" id="XP_040728000.1">
    <property type="nucleotide sequence ID" value="XM_040868616.1"/>
</dbReference>
<feature type="region of interest" description="Disordered" evidence="1">
    <location>
        <begin position="1"/>
        <end position="46"/>
    </location>
</feature>
<gene>
    <name evidence="2" type="ORF">BCR37DRAFT_376551</name>
</gene>
<proteinExistence type="predicted"/>
<reference evidence="2 3" key="1">
    <citation type="submission" date="2016-07" db="EMBL/GenBank/DDBJ databases">
        <title>Pervasive Adenine N6-methylation of Active Genes in Fungi.</title>
        <authorList>
            <consortium name="DOE Joint Genome Institute"/>
            <person name="Mondo S.J."/>
            <person name="Dannebaum R.O."/>
            <person name="Kuo R.C."/>
            <person name="Labutti K."/>
            <person name="Haridas S."/>
            <person name="Kuo A."/>
            <person name="Salamov A."/>
            <person name="Ahrendt S.R."/>
            <person name="Lipzen A."/>
            <person name="Sullivan W."/>
            <person name="Andreopoulos W.B."/>
            <person name="Clum A."/>
            <person name="Lindquist E."/>
            <person name="Daum C."/>
            <person name="Ramamoorthy G.K."/>
            <person name="Gryganskyi A."/>
            <person name="Culley D."/>
            <person name="Magnuson J.K."/>
            <person name="James T.Y."/>
            <person name="O'Malley M.A."/>
            <person name="Stajich J.E."/>
            <person name="Spatafora J.W."/>
            <person name="Visel A."/>
            <person name="Grigoriev I.V."/>
        </authorList>
    </citation>
    <scope>NUCLEOTIDE SEQUENCE [LARGE SCALE GENOMIC DNA]</scope>
    <source>
        <strain evidence="2 3">12-1054</strain>
    </source>
</reference>